<name>A0AAE0P3S0_SORBR</name>
<proteinExistence type="predicted"/>
<sequence length="85" mass="9972">MRERYSIWLAIYTCICLSGERECPVGSKGVDLIVIPPLPMWMRFCVKFGDLKTDEICSEWTRPNPTVLCFPFCDIMMTWSVFLFH</sequence>
<comment type="caution">
    <text evidence="1">The sequence shown here is derived from an EMBL/GenBank/DDBJ whole genome shotgun (WGS) entry which is preliminary data.</text>
</comment>
<keyword evidence="2" id="KW-1185">Reference proteome</keyword>
<evidence type="ECO:0000313" key="1">
    <source>
        <dbReference type="EMBL" id="KAK3392460.1"/>
    </source>
</evidence>
<reference evidence="1" key="1">
    <citation type="journal article" date="2023" name="Mol. Phylogenet. Evol.">
        <title>Genome-scale phylogeny and comparative genomics of the fungal order Sordariales.</title>
        <authorList>
            <person name="Hensen N."/>
            <person name="Bonometti L."/>
            <person name="Westerberg I."/>
            <person name="Brannstrom I.O."/>
            <person name="Guillou S."/>
            <person name="Cros-Aarteil S."/>
            <person name="Calhoun S."/>
            <person name="Haridas S."/>
            <person name="Kuo A."/>
            <person name="Mondo S."/>
            <person name="Pangilinan J."/>
            <person name="Riley R."/>
            <person name="LaButti K."/>
            <person name="Andreopoulos B."/>
            <person name="Lipzen A."/>
            <person name="Chen C."/>
            <person name="Yan M."/>
            <person name="Daum C."/>
            <person name="Ng V."/>
            <person name="Clum A."/>
            <person name="Steindorff A."/>
            <person name="Ohm R.A."/>
            <person name="Martin F."/>
            <person name="Silar P."/>
            <person name="Natvig D.O."/>
            <person name="Lalanne C."/>
            <person name="Gautier V."/>
            <person name="Ament-Velasquez S.L."/>
            <person name="Kruys A."/>
            <person name="Hutchinson M.I."/>
            <person name="Powell A.J."/>
            <person name="Barry K."/>
            <person name="Miller A.N."/>
            <person name="Grigoriev I.V."/>
            <person name="Debuchy R."/>
            <person name="Gladieux P."/>
            <person name="Hiltunen Thoren M."/>
            <person name="Johannesson H."/>
        </authorList>
    </citation>
    <scope>NUCLEOTIDE SEQUENCE</scope>
    <source>
        <strain evidence="1">FGSC 1904</strain>
    </source>
</reference>
<dbReference type="Proteomes" id="UP001281003">
    <property type="component" value="Unassembled WGS sequence"/>
</dbReference>
<protein>
    <submittedName>
        <fullName evidence="1">Uncharacterized protein</fullName>
    </submittedName>
</protein>
<organism evidence="1 2">
    <name type="scientific">Sordaria brevicollis</name>
    <dbReference type="NCBI Taxonomy" id="83679"/>
    <lineage>
        <taxon>Eukaryota</taxon>
        <taxon>Fungi</taxon>
        <taxon>Dikarya</taxon>
        <taxon>Ascomycota</taxon>
        <taxon>Pezizomycotina</taxon>
        <taxon>Sordariomycetes</taxon>
        <taxon>Sordariomycetidae</taxon>
        <taxon>Sordariales</taxon>
        <taxon>Sordariaceae</taxon>
        <taxon>Sordaria</taxon>
    </lineage>
</organism>
<reference evidence="1" key="2">
    <citation type="submission" date="2023-07" db="EMBL/GenBank/DDBJ databases">
        <authorList>
            <consortium name="Lawrence Berkeley National Laboratory"/>
            <person name="Haridas S."/>
            <person name="Hensen N."/>
            <person name="Bonometti L."/>
            <person name="Westerberg I."/>
            <person name="Brannstrom I.O."/>
            <person name="Guillou S."/>
            <person name="Cros-Aarteil S."/>
            <person name="Calhoun S."/>
            <person name="Kuo A."/>
            <person name="Mondo S."/>
            <person name="Pangilinan J."/>
            <person name="Riley R."/>
            <person name="LaButti K."/>
            <person name="Andreopoulos B."/>
            <person name="Lipzen A."/>
            <person name="Chen C."/>
            <person name="Yanf M."/>
            <person name="Daum C."/>
            <person name="Ng V."/>
            <person name="Clum A."/>
            <person name="Steindorff A."/>
            <person name="Ohm R."/>
            <person name="Martin F."/>
            <person name="Silar P."/>
            <person name="Natvig D."/>
            <person name="Lalanne C."/>
            <person name="Gautier V."/>
            <person name="Ament-velasquez S.L."/>
            <person name="Kruys A."/>
            <person name="Hutchinson M.I."/>
            <person name="Powell A.J."/>
            <person name="Barry K."/>
            <person name="Miller A.N."/>
            <person name="Grigoriev I.V."/>
            <person name="Debuchy R."/>
            <person name="Gladieux P."/>
            <person name="Thoren M.H."/>
            <person name="Johannesson H."/>
        </authorList>
    </citation>
    <scope>NUCLEOTIDE SEQUENCE</scope>
    <source>
        <strain evidence="1">FGSC 1904</strain>
    </source>
</reference>
<dbReference type="AlphaFoldDB" id="A0AAE0P3S0"/>
<gene>
    <name evidence="1" type="ORF">B0T20DRAFT_56640</name>
</gene>
<evidence type="ECO:0000313" key="2">
    <source>
        <dbReference type="Proteomes" id="UP001281003"/>
    </source>
</evidence>
<accession>A0AAE0P3S0</accession>
<dbReference type="EMBL" id="JAUTDP010000011">
    <property type="protein sequence ID" value="KAK3392460.1"/>
    <property type="molecule type" value="Genomic_DNA"/>
</dbReference>